<keyword evidence="2 4" id="KW-0802">TPR repeat</keyword>
<reference evidence="8 9" key="1">
    <citation type="submission" date="2016-04" db="EMBL/GenBank/DDBJ databases">
        <title>Draft genome of Fonsecaea erecta CBS 125763.</title>
        <authorList>
            <person name="Weiss V.A."/>
            <person name="Vicente V.A."/>
            <person name="Raittz R.T."/>
            <person name="Moreno L.F."/>
            <person name="De Souza E.M."/>
            <person name="Pedrosa F.O."/>
            <person name="Steffens M.B."/>
            <person name="Faoro H."/>
            <person name="Tadra-Sfeir M.Z."/>
            <person name="Najafzadeh M.J."/>
            <person name="Felipe M.S."/>
            <person name="Teixeira M."/>
            <person name="Sun J."/>
            <person name="Xi L."/>
            <person name="Gomes R."/>
            <person name="De Azevedo C.M."/>
            <person name="Salgado C.G."/>
            <person name="Da Silva M.B."/>
            <person name="Nascimento M.F."/>
            <person name="Queiroz-Telles F."/>
            <person name="Attili D.S."/>
            <person name="Gorbushina A."/>
        </authorList>
    </citation>
    <scope>NUCLEOTIDE SEQUENCE [LARGE SCALE GENOMIC DNA]</scope>
    <source>
        <strain evidence="8 9">CBS 125763</strain>
    </source>
</reference>
<dbReference type="SUPFAM" id="SSF48452">
    <property type="entry name" value="TPR-like"/>
    <property type="match status" value="2"/>
</dbReference>
<dbReference type="Pfam" id="PF12569">
    <property type="entry name" value="NatA_aux_su"/>
    <property type="match status" value="1"/>
</dbReference>
<dbReference type="PANTHER" id="PTHR22767">
    <property type="entry name" value="N-TERMINAL ACETYLTRANSFERASE-RELATED"/>
    <property type="match status" value="1"/>
</dbReference>
<evidence type="ECO:0000259" key="7">
    <source>
        <dbReference type="SMART" id="SM00906"/>
    </source>
</evidence>
<evidence type="ECO:0000256" key="4">
    <source>
        <dbReference type="PROSITE-ProRule" id="PRU00339"/>
    </source>
</evidence>
<dbReference type="Pfam" id="PF13181">
    <property type="entry name" value="TPR_8"/>
    <property type="match status" value="1"/>
</dbReference>
<keyword evidence="6" id="KW-1133">Transmembrane helix</keyword>
<keyword evidence="6" id="KW-0472">Membrane</keyword>
<dbReference type="GeneID" id="30015158"/>
<comment type="caution">
    <text evidence="8">The sequence shown here is derived from an EMBL/GenBank/DDBJ whole genome shotgun (WGS) entry which is preliminary data.</text>
</comment>
<keyword evidence="9" id="KW-1185">Reference proteome</keyword>
<dbReference type="Gene3D" id="1.25.40.1040">
    <property type="match status" value="1"/>
</dbReference>
<evidence type="ECO:0000256" key="5">
    <source>
        <dbReference type="SAM" id="MobiDB-lite"/>
    </source>
</evidence>
<evidence type="ECO:0000256" key="1">
    <source>
        <dbReference type="ARBA" id="ARBA00022737"/>
    </source>
</evidence>
<dbReference type="FunFam" id="1.25.40.1040:FF:000003">
    <property type="entry name" value="N-terminal acetyltransferase A, auxiliary subunit"/>
    <property type="match status" value="1"/>
</dbReference>
<dbReference type="InterPro" id="IPR021183">
    <property type="entry name" value="NatA_aux_su"/>
</dbReference>
<evidence type="ECO:0000256" key="6">
    <source>
        <dbReference type="SAM" id="Phobius"/>
    </source>
</evidence>
<evidence type="ECO:0000256" key="2">
    <source>
        <dbReference type="ARBA" id="ARBA00022803"/>
    </source>
</evidence>
<evidence type="ECO:0000256" key="3">
    <source>
        <dbReference type="ARBA" id="ARBA00023242"/>
    </source>
</evidence>
<dbReference type="SMART" id="SM00906">
    <property type="entry name" value="Fungal_trans"/>
    <property type="match status" value="1"/>
</dbReference>
<dbReference type="GO" id="GO:0003677">
    <property type="term" value="F:DNA binding"/>
    <property type="evidence" value="ECO:0007669"/>
    <property type="project" value="InterPro"/>
</dbReference>
<gene>
    <name evidence="8" type="ORF">AYL99_10990</name>
</gene>
<dbReference type="SMART" id="SM00028">
    <property type="entry name" value="TPR"/>
    <property type="match status" value="5"/>
</dbReference>
<dbReference type="STRING" id="1367422.A0A178Z485"/>
<dbReference type="InterPro" id="IPR007219">
    <property type="entry name" value="XnlR_reg_dom"/>
</dbReference>
<feature type="transmembrane region" description="Helical" evidence="6">
    <location>
        <begin position="1204"/>
        <end position="1225"/>
    </location>
</feature>
<feature type="repeat" description="TPR" evidence="4">
    <location>
        <begin position="80"/>
        <end position="113"/>
    </location>
</feature>
<dbReference type="EMBL" id="LVYI01000013">
    <property type="protein sequence ID" value="OAP54542.1"/>
    <property type="molecule type" value="Genomic_DNA"/>
</dbReference>
<dbReference type="GO" id="GO:0006351">
    <property type="term" value="P:DNA-templated transcription"/>
    <property type="evidence" value="ECO:0007669"/>
    <property type="project" value="InterPro"/>
</dbReference>
<keyword evidence="3" id="KW-0539">Nucleus</keyword>
<name>A0A178Z485_9EURO</name>
<dbReference type="PANTHER" id="PTHR22767:SF2">
    <property type="entry name" value="N(ALPHA)-ACETYLTRANSFERASE 15_16, ISOFORM A"/>
    <property type="match status" value="1"/>
</dbReference>
<dbReference type="GO" id="GO:0031415">
    <property type="term" value="C:NatA complex"/>
    <property type="evidence" value="ECO:0007669"/>
    <property type="project" value="TreeGrafter"/>
</dbReference>
<feature type="region of interest" description="Disordered" evidence="5">
    <location>
        <begin position="1275"/>
        <end position="1295"/>
    </location>
</feature>
<feature type="region of interest" description="Disordered" evidence="5">
    <location>
        <begin position="591"/>
        <end position="652"/>
    </location>
</feature>
<feature type="domain" description="Xylanolytic transcriptional activator regulatory" evidence="7">
    <location>
        <begin position="981"/>
        <end position="1053"/>
    </location>
</feature>
<dbReference type="InterPro" id="IPR019734">
    <property type="entry name" value="TPR_rpt"/>
</dbReference>
<dbReference type="OrthoDB" id="10263032at2759"/>
<dbReference type="GO" id="GO:0008270">
    <property type="term" value="F:zinc ion binding"/>
    <property type="evidence" value="ECO:0007669"/>
    <property type="project" value="InterPro"/>
</dbReference>
<feature type="compositionally biased region" description="Basic and acidic residues" evidence="5">
    <location>
        <begin position="634"/>
        <end position="652"/>
    </location>
</feature>
<keyword evidence="1" id="KW-0677">Repeat</keyword>
<keyword evidence="6" id="KW-0812">Transmembrane</keyword>
<sequence>MAQSQQQLSHKDAALFRQVVRNFENKQYKKGLKAAEQILRKTPNHGDTQAMKALIMSHQGHTDEAFALAKIALNNNMKSQVCWHVYGLLYRGVKNYEEAIKAYKFALRLDPDSVPIQRDLAHLQVQMRDYEGYIQSRKNMLQQKPGFRQNWTALAIAHHLAGNYEDAENVLSTYEETLKAKPTRSDIEHWEAVLYKNYIIAESGELEKALEHLEAVGKKSPDVLAVMEMKADYLARLGRKSEAEAAYAALLERNPDDSAYYDGYIAAKGLVDGPVSEINKAYQELAERHPKADLPRRRPLDVLSGEEFKQAADQYLQRMLRKGVPSTFANIKHLYTDESKRDTVQELVEGYAAGNSQPHTNGAQENGDKEESRFRSSVLYFLAQHYNYKLSRNLDKALDYAEKCIALDPQSVDFHSVKARTYKHKGELTKAAEIMDYARSLDEKDRAINTKCAKYQLRCDHNDKALETASKFTQNRTGGPLGDLVDMQCVWYLTEDGQSYLRQRKLGLALKRFHQILGIFDLWQEDQFDFHNFSLRKGMIRAYIDMLRWEDRLREHPFFSNMAVSAVKSYLLLFDNPDLVHGPIMDSVNGTNKAGEMSAADRKKALKKAKREQEKMEKAEAEKKAALKASKPTPKAEEGETKKEDPDPFGKTLVETKEPLKDAMKFLSPLLEFCPDVVGGQEVGFEVYLRRKKYLLALKCLLELKRLGAKESEVKEMGMRLRKSFEGSEKDVPEQVREIVKTETGKLQCAFVEAPPKKRRKQNDAASPEEAAVPSVSPAGTHKEPPHYYSNFPEVSLLSQTLGHQHFRTNSYIGATSSPSRLLLELPSSSEPSKYRASVSGSEVRRVGQDGFFLMLPDDESVIKEQLEVLDRIEAAISPHGPALVELYFRIVHPSFPILHKDVFLVKYGHSYRELTPACLAAVYMLALNWWSYSVDLADSVKPDVSDLEQLVPFLMAFDKAAKVSDIQAGLLFLQRPRHDSWRLTAQLVATAEEVGLHRDCTAWQIPDWEKGVRKRIAWALFMQDKWGALIHGRPSHIKADNWEVFPLEHEDFPENVEEDHVEQGSSEVEKGILIFIHLSTLTQILSDVIDELFTVQASKRHDSTVALLQTVKPIQLRLKSWYNSLPSCLELGATTSRKLSATGQLYLAYLTVEVTLHRAIVESEVKKPLDVGLRQITREAAIMRFKSVVDFLKRLKPEHMQGFWHFASGSCLAIIGTFSLVLLATSTDPSESRAIYSQIAEFRWLLNINGPGAGFTKPAVDLLQSNAGFLATYRPRGPAKITPGNNQDRTDRDADQVRSTALSNNGRQDEAARNTASTPAFDNFSGDLHALSADVSISPNQAWFYDFDDLVS</sequence>
<proteinExistence type="predicted"/>
<feature type="compositionally biased region" description="Basic and acidic residues" evidence="5">
    <location>
        <begin position="611"/>
        <end position="625"/>
    </location>
</feature>
<accession>A0A178Z485</accession>
<dbReference type="RefSeq" id="XP_018687909.1">
    <property type="nucleotide sequence ID" value="XM_018842496.1"/>
</dbReference>
<dbReference type="FunFam" id="1.25.40.1010:FF:000002">
    <property type="entry name" value="N-terminal acetyltransferase catalytic subunit (NAT1)"/>
    <property type="match status" value="1"/>
</dbReference>
<protein>
    <recommendedName>
        <fullName evidence="7">Xylanolytic transcriptional activator regulatory domain-containing protein</fullName>
    </recommendedName>
</protein>
<evidence type="ECO:0000313" key="8">
    <source>
        <dbReference type="EMBL" id="OAP54542.1"/>
    </source>
</evidence>
<feature type="region of interest" description="Disordered" evidence="5">
    <location>
        <begin position="752"/>
        <end position="788"/>
    </location>
</feature>
<dbReference type="Gene3D" id="1.25.40.1010">
    <property type="match status" value="1"/>
</dbReference>
<dbReference type="Proteomes" id="UP000078343">
    <property type="component" value="Unassembled WGS sequence"/>
</dbReference>
<dbReference type="InterPro" id="IPR011990">
    <property type="entry name" value="TPR-like_helical_dom_sf"/>
</dbReference>
<organism evidence="8 9">
    <name type="scientific">Fonsecaea erecta</name>
    <dbReference type="NCBI Taxonomy" id="1367422"/>
    <lineage>
        <taxon>Eukaryota</taxon>
        <taxon>Fungi</taxon>
        <taxon>Dikarya</taxon>
        <taxon>Ascomycota</taxon>
        <taxon>Pezizomycotina</taxon>
        <taxon>Eurotiomycetes</taxon>
        <taxon>Chaetothyriomycetidae</taxon>
        <taxon>Chaetothyriales</taxon>
        <taxon>Herpotrichiellaceae</taxon>
        <taxon>Fonsecaea</taxon>
    </lineage>
</organism>
<dbReference type="Pfam" id="PF04082">
    <property type="entry name" value="Fungal_trans"/>
    <property type="match status" value="1"/>
</dbReference>
<dbReference type="CDD" id="cd12148">
    <property type="entry name" value="fungal_TF_MHR"/>
    <property type="match status" value="1"/>
</dbReference>
<dbReference type="PROSITE" id="PS50005">
    <property type="entry name" value="TPR"/>
    <property type="match status" value="1"/>
</dbReference>
<evidence type="ECO:0000313" key="9">
    <source>
        <dbReference type="Proteomes" id="UP000078343"/>
    </source>
</evidence>